<reference evidence="1 2" key="2">
    <citation type="submission" date="2018-06" db="EMBL/GenBank/DDBJ databases">
        <title>Metagenomic assembly of (sub)arctic Cyanobacteria and their associated microbiome from non-axenic cultures.</title>
        <authorList>
            <person name="Baurain D."/>
        </authorList>
    </citation>
    <scope>NUCLEOTIDE SEQUENCE [LARGE SCALE GENOMIC DNA]</scope>
    <source>
        <strain evidence="1">ULC066bin1</strain>
    </source>
</reference>
<comment type="caution">
    <text evidence="1">The sequence shown here is derived from an EMBL/GenBank/DDBJ whole genome shotgun (WGS) entry which is preliminary data.</text>
</comment>
<evidence type="ECO:0000313" key="2">
    <source>
        <dbReference type="Proteomes" id="UP000249467"/>
    </source>
</evidence>
<dbReference type="EMBL" id="QBML01000024">
    <property type="protein sequence ID" value="PZO38318.1"/>
    <property type="molecule type" value="Genomic_DNA"/>
</dbReference>
<evidence type="ECO:0000313" key="1">
    <source>
        <dbReference type="EMBL" id="PZO38318.1"/>
    </source>
</evidence>
<reference evidence="1 2" key="1">
    <citation type="submission" date="2018-04" db="EMBL/GenBank/DDBJ databases">
        <authorList>
            <person name="Go L.Y."/>
            <person name="Mitchell J.A."/>
        </authorList>
    </citation>
    <scope>NUCLEOTIDE SEQUENCE [LARGE SCALE GENOMIC DNA]</scope>
    <source>
        <strain evidence="1">ULC066bin1</strain>
    </source>
</reference>
<organism evidence="1 2">
    <name type="scientific">Pseudanabaena frigida</name>
    <dbReference type="NCBI Taxonomy" id="945775"/>
    <lineage>
        <taxon>Bacteria</taxon>
        <taxon>Bacillati</taxon>
        <taxon>Cyanobacteriota</taxon>
        <taxon>Cyanophyceae</taxon>
        <taxon>Pseudanabaenales</taxon>
        <taxon>Pseudanabaenaceae</taxon>
        <taxon>Pseudanabaena</taxon>
    </lineage>
</organism>
<gene>
    <name evidence="1" type="ORF">DCF19_16705</name>
</gene>
<proteinExistence type="predicted"/>
<dbReference type="Proteomes" id="UP000249467">
    <property type="component" value="Unassembled WGS sequence"/>
</dbReference>
<dbReference type="AlphaFoldDB" id="A0A2W4Y4R6"/>
<protein>
    <submittedName>
        <fullName evidence="1">Uncharacterized protein</fullName>
    </submittedName>
</protein>
<name>A0A2W4Y4R6_9CYAN</name>
<sequence length="62" mass="7123">MAKQCFQNFSWFGFERKTLYVEVAIPTIRSSASVTSYKVFTDVTGKDFPQWQKSRTVTGHSP</sequence>
<accession>A0A2W4Y4R6</accession>